<name>A0A1R3TUW0_9HYPH</name>
<dbReference type="Gene3D" id="3.40.630.10">
    <property type="entry name" value="Zn peptidases"/>
    <property type="match status" value="1"/>
</dbReference>
<dbReference type="InterPro" id="IPR043472">
    <property type="entry name" value="Macro_dom-like"/>
</dbReference>
<dbReference type="GO" id="GO:0030145">
    <property type="term" value="F:manganese ion binding"/>
    <property type="evidence" value="ECO:0007669"/>
    <property type="project" value="InterPro"/>
</dbReference>
<dbReference type="PRINTS" id="PR00481">
    <property type="entry name" value="LAMNOPPTDASE"/>
</dbReference>
<evidence type="ECO:0000256" key="3">
    <source>
        <dbReference type="ARBA" id="ARBA00022670"/>
    </source>
</evidence>
<evidence type="ECO:0000259" key="6">
    <source>
        <dbReference type="PROSITE" id="PS00631"/>
    </source>
</evidence>
<dbReference type="Proteomes" id="UP000187891">
    <property type="component" value="Unassembled WGS sequence"/>
</dbReference>
<keyword evidence="2 7" id="KW-0031">Aminopeptidase</keyword>
<gene>
    <name evidence="7" type="primary">pepA_1</name>
    <name evidence="7" type="ORF">DSM25559_2090</name>
</gene>
<evidence type="ECO:0000256" key="4">
    <source>
        <dbReference type="ARBA" id="ARBA00022801"/>
    </source>
</evidence>
<keyword evidence="4 7" id="KW-0378">Hydrolase</keyword>
<dbReference type="EC" id="3.4.11.1" evidence="7"/>
<evidence type="ECO:0000313" key="8">
    <source>
        <dbReference type="Proteomes" id="UP000187891"/>
    </source>
</evidence>
<evidence type="ECO:0000256" key="2">
    <source>
        <dbReference type="ARBA" id="ARBA00022438"/>
    </source>
</evidence>
<dbReference type="Pfam" id="PF00883">
    <property type="entry name" value="Peptidase_M17"/>
    <property type="match status" value="1"/>
</dbReference>
<evidence type="ECO:0000313" key="7">
    <source>
        <dbReference type="EMBL" id="SCX21496.1"/>
    </source>
</evidence>
<proteinExistence type="inferred from homology"/>
<dbReference type="PANTHER" id="PTHR11963:SF20">
    <property type="entry name" value="PEPTIDASE B"/>
    <property type="match status" value="1"/>
</dbReference>
<dbReference type="CDD" id="cd00433">
    <property type="entry name" value="Peptidase_M17"/>
    <property type="match status" value="1"/>
</dbReference>
<feature type="domain" description="Cytosol aminopeptidase" evidence="6">
    <location>
        <begin position="322"/>
        <end position="329"/>
    </location>
</feature>
<dbReference type="Gene3D" id="3.40.220.10">
    <property type="entry name" value="Leucine Aminopeptidase, subunit E, domain 1"/>
    <property type="match status" value="1"/>
</dbReference>
<dbReference type="InterPro" id="IPR011356">
    <property type="entry name" value="Leucine_aapep/pepB"/>
</dbReference>
<dbReference type="GO" id="GO:0006508">
    <property type="term" value="P:proteolysis"/>
    <property type="evidence" value="ECO:0007669"/>
    <property type="project" value="UniProtKB-KW"/>
</dbReference>
<reference evidence="8" key="1">
    <citation type="submission" date="2016-10" db="EMBL/GenBank/DDBJ databases">
        <authorList>
            <person name="Wibberg D."/>
        </authorList>
    </citation>
    <scope>NUCLEOTIDE SEQUENCE [LARGE SCALE GENOMIC DNA]</scope>
</reference>
<evidence type="ECO:0000256" key="1">
    <source>
        <dbReference type="ARBA" id="ARBA00009528"/>
    </source>
</evidence>
<dbReference type="SUPFAM" id="SSF53187">
    <property type="entry name" value="Zn-dependent exopeptidases"/>
    <property type="match status" value="1"/>
</dbReference>
<accession>A0A1R3TUW0</accession>
<keyword evidence="5" id="KW-0464">Manganese</keyword>
<dbReference type="Pfam" id="PF21337">
    <property type="entry name" value="Peptidase_M17_N_1"/>
    <property type="match status" value="1"/>
</dbReference>
<dbReference type="PANTHER" id="PTHR11963">
    <property type="entry name" value="LEUCINE AMINOPEPTIDASE-RELATED"/>
    <property type="match status" value="1"/>
</dbReference>
<dbReference type="STRING" id="1907666.DSM25559_2090"/>
<dbReference type="InterPro" id="IPR000819">
    <property type="entry name" value="Peptidase_M17_C"/>
</dbReference>
<comment type="similarity">
    <text evidence="1">Belongs to the peptidase M17 family.</text>
</comment>
<keyword evidence="3" id="KW-0645">Protease</keyword>
<sequence>MPIPDLYESSLMPPYQFIERTTHFSSKAGKTLPVFAVTPAHIEQGAIDPIALDWARKAGFKADAGALLLIPSAEGALGGALLGLGTNPSELPFITGKLARELPEGDWHIETAPLTVNRLMLGFGLGAYRFDKYRTVKSNGAKLLIPRDAEDAEIKRILAGVYLARDLINVPANDMGPDELEIAFRSLAAHYKAQVSVIAGEDLLKENFPLVHAVGRASESAPRLLEMTWGKKGNPSLTLVGKGVCFDTGGLDIKPSSSMALMKKDMGGAANVLGLALMIMDARLPIDLRVIIPAVENSISSNAFRPGDIYQSRKGLTVQIDNTDAEGRLVLADALAYADEDAPDLMIDMATLTGAARVALGPDVPPFFTDDEDLAHSISDASMDVDDPLWRLPLYMGYDKDIRSRAADITNAPAGGMAGSITAALFLKRFVTQTKKWAHFDIYGWSLSERPHSSIGGEAQAIRALFHYISRTFAKK</sequence>
<evidence type="ECO:0000256" key="5">
    <source>
        <dbReference type="ARBA" id="ARBA00023211"/>
    </source>
</evidence>
<dbReference type="AlphaFoldDB" id="A0A1R3TUW0"/>
<dbReference type="GO" id="GO:0070006">
    <property type="term" value="F:metalloaminopeptidase activity"/>
    <property type="evidence" value="ECO:0007669"/>
    <property type="project" value="InterPro"/>
</dbReference>
<dbReference type="PROSITE" id="PS00631">
    <property type="entry name" value="CYTOSOL_AP"/>
    <property type="match status" value="1"/>
</dbReference>
<dbReference type="GO" id="GO:0005737">
    <property type="term" value="C:cytoplasm"/>
    <property type="evidence" value="ECO:0007669"/>
    <property type="project" value="InterPro"/>
</dbReference>
<organism evidence="7 8">
    <name type="scientific">Agrobacterium rosae</name>
    <dbReference type="NCBI Taxonomy" id="1972867"/>
    <lineage>
        <taxon>Bacteria</taxon>
        <taxon>Pseudomonadati</taxon>
        <taxon>Pseudomonadota</taxon>
        <taxon>Alphaproteobacteria</taxon>
        <taxon>Hyphomicrobiales</taxon>
        <taxon>Rhizobiaceae</taxon>
        <taxon>Rhizobium/Agrobacterium group</taxon>
        <taxon>Agrobacterium</taxon>
    </lineage>
</organism>
<protein>
    <submittedName>
        <fullName evidence="7">Cytosol aminopeptidase</fullName>
        <ecNumber evidence="7">3.4.11.1</ecNumber>
    </submittedName>
</protein>
<dbReference type="InterPro" id="IPR048816">
    <property type="entry name" value="Peptidase_M17_N_1"/>
</dbReference>
<dbReference type="EMBL" id="FMUE01000004">
    <property type="protein sequence ID" value="SCX21496.1"/>
    <property type="molecule type" value="Genomic_DNA"/>
</dbReference>